<dbReference type="Proteomes" id="UP001438953">
    <property type="component" value="Unassembled WGS sequence"/>
</dbReference>
<gene>
    <name evidence="1" type="ORF">VSX56_18870</name>
</gene>
<sequence>MGKPDFPAFMRDATAARFCDMKTSEFNALVARGALPAPGPLGRWDRESLAAVLRGDNTKPKDEFDL</sequence>
<comment type="caution">
    <text evidence="1">The sequence shown here is derived from an EMBL/GenBank/DDBJ whole genome shotgun (WGS) entry which is preliminary data.</text>
</comment>
<dbReference type="EMBL" id="JAYWLC010000031">
    <property type="protein sequence ID" value="MER5173823.1"/>
    <property type="molecule type" value="Genomic_DNA"/>
</dbReference>
<evidence type="ECO:0000313" key="2">
    <source>
        <dbReference type="Proteomes" id="UP001438953"/>
    </source>
</evidence>
<evidence type="ECO:0000313" key="1">
    <source>
        <dbReference type="EMBL" id="MER5173823.1"/>
    </source>
</evidence>
<reference evidence="1 2" key="1">
    <citation type="submission" date="2024-01" db="EMBL/GenBank/DDBJ databases">
        <authorList>
            <person name="Deng Y."/>
            <person name="Su J."/>
        </authorList>
    </citation>
    <scope>NUCLEOTIDE SEQUENCE [LARGE SCALE GENOMIC DNA]</scope>
    <source>
        <strain evidence="1 2">CPCC 100088</strain>
    </source>
</reference>
<accession>A0ABV1SLQ2</accession>
<reference evidence="1 2" key="2">
    <citation type="submission" date="2024-06" db="EMBL/GenBank/DDBJ databases">
        <title>Thioclava kandeliae sp. nov. from a rhizosphere soil sample of Kandelia candel in a mangrove.</title>
        <authorList>
            <person name="Mu T."/>
        </authorList>
    </citation>
    <scope>NUCLEOTIDE SEQUENCE [LARGE SCALE GENOMIC DNA]</scope>
    <source>
        <strain evidence="1 2">CPCC 100088</strain>
    </source>
</reference>
<protein>
    <submittedName>
        <fullName evidence="1">Uncharacterized protein</fullName>
    </submittedName>
</protein>
<name>A0ABV1SLQ2_9RHOB</name>
<dbReference type="RefSeq" id="WP_350939133.1">
    <property type="nucleotide sequence ID" value="NZ_JAYWLC010000031.1"/>
</dbReference>
<organism evidence="1 2">
    <name type="scientific">Thioclava kandeliae</name>
    <dbReference type="NCBI Taxonomy" id="3070818"/>
    <lineage>
        <taxon>Bacteria</taxon>
        <taxon>Pseudomonadati</taxon>
        <taxon>Pseudomonadota</taxon>
        <taxon>Alphaproteobacteria</taxon>
        <taxon>Rhodobacterales</taxon>
        <taxon>Paracoccaceae</taxon>
        <taxon>Thioclava</taxon>
    </lineage>
</organism>
<proteinExistence type="predicted"/>
<keyword evidence="2" id="KW-1185">Reference proteome</keyword>